<dbReference type="InterPro" id="IPR011333">
    <property type="entry name" value="SKP1/BTB/POZ_sf"/>
</dbReference>
<evidence type="ECO:0000313" key="2">
    <source>
        <dbReference type="EnsemblMetazoa" id="AALFPA23_016096.P23467"/>
    </source>
</evidence>
<keyword evidence="3" id="KW-1185">Reference proteome</keyword>
<evidence type="ECO:0000313" key="3">
    <source>
        <dbReference type="Proteomes" id="UP000069940"/>
    </source>
</evidence>
<dbReference type="RefSeq" id="XP_062704771.1">
    <property type="nucleotide sequence ID" value="XM_062848787.1"/>
</dbReference>
<sequence>MMNEGFESYVKDLFNDPTHSDISIVVDHDKEIPDGTVAIPAHRLVLATMSDYFRTMLYGNFIEAKKSEIRLHGVPYSTFQQCLRFMYFGWDSTLSQMSLEEGMEFYSLASMLLMEPKFKTEYSKWLTKNVIKWEKQLWTIVSMAVESDLPDVVNRCVGYFSDVANELLASEDFRTVPLSVIRKVISCTKMNCSKVLLTKAIKCWIASNGVAPDTKEELLALVRSKKAPFFKGNKVRHHNYTLEKMELDSTHPPQDSYSSILRFQKCVKLVGVLLILEVPRSEQVDFMLKGNMDLKVDVKPAGFDPDYSDTDYNSDGDSDYPSLTRIASVAYDFSRRNLDEVTIFFPEIQICAYKDYSFTFSWIGDGEHLKIHNFGRSTPKGLVVLGESCVAGVYRTLASDYGKKLCESCHPYNDRYRSDDSLDSWGWGWGRSRKYDDSSTSDYS</sequence>
<proteinExistence type="predicted"/>
<dbReference type="Pfam" id="PF00651">
    <property type="entry name" value="BTB"/>
    <property type="match status" value="1"/>
</dbReference>
<feature type="domain" description="BTB" evidence="1">
    <location>
        <begin position="20"/>
        <end position="89"/>
    </location>
</feature>
<dbReference type="CDD" id="cd18186">
    <property type="entry name" value="BTB_POZ_ZBTB_KLHL-like"/>
    <property type="match status" value="1"/>
</dbReference>
<dbReference type="PANTHER" id="PTHR46306">
    <property type="entry name" value="BTB/POZ DOMAIN-CONTAINING PROTEIN 9"/>
    <property type="match status" value="1"/>
</dbReference>
<dbReference type="SUPFAM" id="SSF54695">
    <property type="entry name" value="POZ domain"/>
    <property type="match status" value="1"/>
</dbReference>
<reference evidence="2" key="2">
    <citation type="submission" date="2025-05" db="UniProtKB">
        <authorList>
            <consortium name="EnsemblMetazoa"/>
        </authorList>
    </citation>
    <scope>IDENTIFICATION</scope>
    <source>
        <strain evidence="2">Foshan</strain>
    </source>
</reference>
<dbReference type="InterPro" id="IPR000210">
    <property type="entry name" value="BTB/POZ_dom"/>
</dbReference>
<dbReference type="PROSITE" id="PS50097">
    <property type="entry name" value="BTB"/>
    <property type="match status" value="1"/>
</dbReference>
<dbReference type="Proteomes" id="UP000069940">
    <property type="component" value="Unassembled WGS sequence"/>
</dbReference>
<accession>A0ABM1Z8L1</accession>
<dbReference type="Gene3D" id="3.30.710.10">
    <property type="entry name" value="Potassium Channel Kv1.1, Chain A"/>
    <property type="match status" value="1"/>
</dbReference>
<name>A0ABM1Z8L1_AEDAL</name>
<dbReference type="PANTHER" id="PTHR46306:SF1">
    <property type="entry name" value="BTB_POZ DOMAIN-CONTAINING PROTEIN 9"/>
    <property type="match status" value="1"/>
</dbReference>
<protein>
    <recommendedName>
        <fullName evidence="1">BTB domain-containing protein</fullName>
    </recommendedName>
</protein>
<reference evidence="3" key="1">
    <citation type="journal article" date="2015" name="Proc. Natl. Acad. Sci. U.S.A.">
        <title>Genome sequence of the Asian Tiger mosquito, Aedes albopictus, reveals insights into its biology, genetics, and evolution.</title>
        <authorList>
            <person name="Chen X.G."/>
            <person name="Jiang X."/>
            <person name="Gu J."/>
            <person name="Xu M."/>
            <person name="Wu Y."/>
            <person name="Deng Y."/>
            <person name="Zhang C."/>
            <person name="Bonizzoni M."/>
            <person name="Dermauw W."/>
            <person name="Vontas J."/>
            <person name="Armbruster P."/>
            <person name="Huang X."/>
            <person name="Yang Y."/>
            <person name="Zhang H."/>
            <person name="He W."/>
            <person name="Peng H."/>
            <person name="Liu Y."/>
            <person name="Wu K."/>
            <person name="Chen J."/>
            <person name="Lirakis M."/>
            <person name="Topalis P."/>
            <person name="Van Leeuwen T."/>
            <person name="Hall A.B."/>
            <person name="Jiang X."/>
            <person name="Thorpe C."/>
            <person name="Mueller R.L."/>
            <person name="Sun C."/>
            <person name="Waterhouse R.M."/>
            <person name="Yan G."/>
            <person name="Tu Z.J."/>
            <person name="Fang X."/>
            <person name="James A.A."/>
        </authorList>
    </citation>
    <scope>NUCLEOTIDE SEQUENCE [LARGE SCALE GENOMIC DNA]</scope>
    <source>
        <strain evidence="3">Foshan</strain>
    </source>
</reference>
<dbReference type="InterPro" id="IPR052407">
    <property type="entry name" value="BTB_POZ_domain_cont_9"/>
</dbReference>
<organism evidence="2 3">
    <name type="scientific">Aedes albopictus</name>
    <name type="common">Asian tiger mosquito</name>
    <name type="synonym">Stegomyia albopicta</name>
    <dbReference type="NCBI Taxonomy" id="7160"/>
    <lineage>
        <taxon>Eukaryota</taxon>
        <taxon>Metazoa</taxon>
        <taxon>Ecdysozoa</taxon>
        <taxon>Arthropoda</taxon>
        <taxon>Hexapoda</taxon>
        <taxon>Insecta</taxon>
        <taxon>Pterygota</taxon>
        <taxon>Neoptera</taxon>
        <taxon>Endopterygota</taxon>
        <taxon>Diptera</taxon>
        <taxon>Nematocera</taxon>
        <taxon>Culicoidea</taxon>
        <taxon>Culicidae</taxon>
        <taxon>Culicinae</taxon>
        <taxon>Aedini</taxon>
        <taxon>Aedes</taxon>
        <taxon>Stegomyia</taxon>
    </lineage>
</organism>
<dbReference type="EnsemblMetazoa" id="AALFPA23_016096.R23467">
    <property type="protein sequence ID" value="AALFPA23_016096.P23467"/>
    <property type="gene ID" value="AALFPA23_016096"/>
</dbReference>
<dbReference type="GeneID" id="134287083"/>
<evidence type="ECO:0000259" key="1">
    <source>
        <dbReference type="PROSITE" id="PS50097"/>
    </source>
</evidence>
<dbReference type="SMART" id="SM00225">
    <property type="entry name" value="BTB"/>
    <property type="match status" value="1"/>
</dbReference>